<gene>
    <name evidence="1" type="primary">spaK</name>
    <name evidence="1" type="synonym">invB</name>
    <name evidence="1" type="ORF">GY169_10240</name>
</gene>
<sequence>MNIDIVSLVRLALVESGCDESLLGDFDAHSTISLDFENSPSLLISMVDDNVWIWSKICEAHETILRNNASAILEKIMGGCQFSITEQLQLTENEGYLELRGMVHPGYLESSQRFADALDEFFSHQEDFLRLIR</sequence>
<evidence type="ECO:0000313" key="2">
    <source>
        <dbReference type="Proteomes" id="UP000503580"/>
    </source>
</evidence>
<evidence type="ECO:0000313" key="1">
    <source>
        <dbReference type="EMBL" id="QIR27155.1"/>
    </source>
</evidence>
<proteinExistence type="predicted"/>
<protein>
    <submittedName>
        <fullName evidence="1">SPI-1 type III secretion system chaperone SpaK</fullName>
    </submittedName>
</protein>
<dbReference type="Pfam" id="PF03519">
    <property type="entry name" value="Invas_SpaK"/>
    <property type="match status" value="1"/>
</dbReference>
<dbReference type="RefSeq" id="WP_167575675.1">
    <property type="nucleotide sequence ID" value="NZ_CP050321.1"/>
</dbReference>
<dbReference type="InterPro" id="IPR003065">
    <property type="entry name" value="Invas_SpaK"/>
</dbReference>
<name>A0A6G9RLJ1_9ENTR</name>
<dbReference type="CDD" id="cd17035">
    <property type="entry name" value="T3SC_IB_Spa15-like"/>
    <property type="match status" value="1"/>
</dbReference>
<accession>A0A6G9RLJ1</accession>
<reference evidence="1 2" key="1">
    <citation type="submission" date="2020-02" db="EMBL/GenBank/DDBJ databases">
        <title>Whole genome PO2S7.</title>
        <authorList>
            <person name="Singha K.M."/>
        </authorList>
    </citation>
    <scope>NUCLEOTIDE SEQUENCE [LARGE SCALE GENOMIC DNA]</scope>
    <source>
        <strain evidence="1 2">PO2S7</strain>
    </source>
</reference>
<dbReference type="SUPFAM" id="SSF69635">
    <property type="entry name" value="Type III secretory system chaperone-like"/>
    <property type="match status" value="1"/>
</dbReference>
<dbReference type="Proteomes" id="UP000503580">
    <property type="component" value="Chromosome"/>
</dbReference>
<dbReference type="AlphaFoldDB" id="A0A6G9RLJ1"/>
<dbReference type="PRINTS" id="PR01305">
    <property type="entry name" value="SSPAKPROTEIN"/>
</dbReference>
<dbReference type="EMBL" id="CP050321">
    <property type="protein sequence ID" value="QIR27155.1"/>
    <property type="molecule type" value="Genomic_DNA"/>
</dbReference>
<organism evidence="1 2">
    <name type="scientific">Kluyvera genomosp. 3</name>
    <dbReference type="NCBI Taxonomy" id="2774055"/>
    <lineage>
        <taxon>Bacteria</taxon>
        <taxon>Pseudomonadati</taxon>
        <taxon>Pseudomonadota</taxon>
        <taxon>Gammaproteobacteria</taxon>
        <taxon>Enterobacterales</taxon>
        <taxon>Enterobacteriaceae</taxon>
        <taxon>Kluyvera</taxon>
    </lineage>
</organism>
<dbReference type="KEGG" id="kgn:GY169_10240"/>
<dbReference type="Gene3D" id="3.30.1460.10">
    <property type="match status" value="1"/>
</dbReference>
<keyword evidence="2" id="KW-1185">Reference proteome</keyword>